<accession>A0ABC9EUE8</accession>
<gene>
    <name evidence="1" type="ORF">URODEC1_LOCUS98982</name>
</gene>
<sequence length="72" mass="7913">MEDRSLLVYSFLEAKAGKAWHGTNRGKITLESLTKRAVSHMLAPASSVRDQRHCVSTRRSPSECSYGFAGAT</sequence>
<evidence type="ECO:0000313" key="2">
    <source>
        <dbReference type="Proteomes" id="UP001497457"/>
    </source>
</evidence>
<proteinExistence type="predicted"/>
<organism evidence="1 2">
    <name type="scientific">Urochloa decumbens</name>
    <dbReference type="NCBI Taxonomy" id="240449"/>
    <lineage>
        <taxon>Eukaryota</taxon>
        <taxon>Viridiplantae</taxon>
        <taxon>Streptophyta</taxon>
        <taxon>Embryophyta</taxon>
        <taxon>Tracheophyta</taxon>
        <taxon>Spermatophyta</taxon>
        <taxon>Magnoliopsida</taxon>
        <taxon>Liliopsida</taxon>
        <taxon>Poales</taxon>
        <taxon>Poaceae</taxon>
        <taxon>PACMAD clade</taxon>
        <taxon>Panicoideae</taxon>
        <taxon>Panicodae</taxon>
        <taxon>Paniceae</taxon>
        <taxon>Melinidinae</taxon>
        <taxon>Urochloa</taxon>
    </lineage>
</organism>
<dbReference type="Proteomes" id="UP001497457">
    <property type="component" value="Chromosome 5rd"/>
</dbReference>
<name>A0ABC9EUE8_9POAL</name>
<keyword evidence="2" id="KW-1185">Reference proteome</keyword>
<protein>
    <submittedName>
        <fullName evidence="1">Uncharacterized protein</fullName>
    </submittedName>
</protein>
<dbReference type="EMBL" id="OZ075115">
    <property type="protein sequence ID" value="CAL5063599.1"/>
    <property type="molecule type" value="Genomic_DNA"/>
</dbReference>
<reference evidence="1" key="1">
    <citation type="submission" date="2024-10" db="EMBL/GenBank/DDBJ databases">
        <authorList>
            <person name="Ryan C."/>
        </authorList>
    </citation>
    <scope>NUCLEOTIDE SEQUENCE [LARGE SCALE GENOMIC DNA]</scope>
</reference>
<dbReference type="AlphaFoldDB" id="A0ABC9EUE8"/>
<evidence type="ECO:0000313" key="1">
    <source>
        <dbReference type="EMBL" id="CAL5063599.1"/>
    </source>
</evidence>